<accession>A0A7T3EW41</accession>
<dbReference type="RefSeq" id="WP_026253774.1">
    <property type="nucleotide sequence ID" value="NZ_CP065725.1"/>
</dbReference>
<gene>
    <name evidence="1" type="ORF">I6G29_11995</name>
</gene>
<name>A0A7T3EW41_9BURK</name>
<sequence length="94" mass="11206">MVAQTLAANNNKLYYHSYYDTVQKRSFEIDFLLSRGNKINPIEVKSSNYRTHRSLDNFSEKYSSRIDSKYIVHTKDLKKERSLLYVPIYMAQFL</sequence>
<dbReference type="EMBL" id="CP065725">
    <property type="protein sequence ID" value="QPT39824.1"/>
    <property type="molecule type" value="Genomic_DNA"/>
</dbReference>
<evidence type="ECO:0000313" key="1">
    <source>
        <dbReference type="EMBL" id="QPT39824.1"/>
    </source>
</evidence>
<reference evidence="1 2" key="1">
    <citation type="submission" date="2020-12" db="EMBL/GenBank/DDBJ databases">
        <title>FDA dAtabase for Regulatory Grade micrObial Sequences (FDA-ARGOS): Supporting development and validation of Infectious Disease Dx tests.</title>
        <authorList>
            <person name="Sproer C."/>
            <person name="Gronow S."/>
            <person name="Severitt S."/>
            <person name="Schroder I."/>
            <person name="Tallon L."/>
            <person name="Sadzewicz L."/>
            <person name="Zhao X."/>
            <person name="Boylan J."/>
            <person name="Ott S."/>
            <person name="Bowen H."/>
            <person name="Vavikolanu K."/>
            <person name="Mehta A."/>
            <person name="Aluvathingal J."/>
            <person name="Nadendla S."/>
            <person name="Lowell S."/>
            <person name="Myers T."/>
            <person name="Yan Y."/>
            <person name="Sichtig H."/>
        </authorList>
    </citation>
    <scope>NUCLEOTIDE SEQUENCE [LARGE SCALE GENOMIC DNA]</scope>
    <source>
        <strain evidence="1 2">FDAARGOS_872</strain>
    </source>
</reference>
<keyword evidence="2" id="KW-1185">Reference proteome</keyword>
<proteinExistence type="predicted"/>
<dbReference type="Proteomes" id="UP000594903">
    <property type="component" value="Chromosome"/>
</dbReference>
<protein>
    <submittedName>
        <fullName evidence="1">DUF4143 domain-containing protein</fullName>
    </submittedName>
</protein>
<organism evidence="1 2">
    <name type="scientific">Oligella ureolytica</name>
    <dbReference type="NCBI Taxonomy" id="90244"/>
    <lineage>
        <taxon>Bacteria</taxon>
        <taxon>Pseudomonadati</taxon>
        <taxon>Pseudomonadota</taxon>
        <taxon>Betaproteobacteria</taxon>
        <taxon>Burkholderiales</taxon>
        <taxon>Alcaligenaceae</taxon>
        <taxon>Oligella</taxon>
    </lineage>
</organism>
<evidence type="ECO:0000313" key="2">
    <source>
        <dbReference type="Proteomes" id="UP000594903"/>
    </source>
</evidence>